<reference evidence="1 2" key="1">
    <citation type="submission" date="2018-06" db="EMBL/GenBank/DDBJ databases">
        <authorList>
            <consortium name="Pathogen Informatics"/>
            <person name="Doyle S."/>
        </authorList>
    </citation>
    <scope>NUCLEOTIDE SEQUENCE [LARGE SCALE GENOMIC DNA]</scope>
    <source>
        <strain evidence="1 2">NCTC13148</strain>
    </source>
</reference>
<sequence length="48" mass="5137">MKYGSWFGLIYGEGWTVQPTTTAMPGCQTIAGVVSRAELTVSMAVIVQ</sequence>
<protein>
    <submittedName>
        <fullName evidence="1">Uncharacterized protein</fullName>
    </submittedName>
</protein>
<evidence type="ECO:0000313" key="2">
    <source>
        <dbReference type="Proteomes" id="UP000254255"/>
    </source>
</evidence>
<accession>A0A377C1C4</accession>
<dbReference type="AlphaFoldDB" id="A0A377C1C4"/>
<proteinExistence type="predicted"/>
<organism evidence="1 2">
    <name type="scientific">Escherichia coli</name>
    <dbReference type="NCBI Taxonomy" id="562"/>
    <lineage>
        <taxon>Bacteria</taxon>
        <taxon>Pseudomonadati</taxon>
        <taxon>Pseudomonadota</taxon>
        <taxon>Gammaproteobacteria</taxon>
        <taxon>Enterobacterales</taxon>
        <taxon>Enterobacteriaceae</taxon>
        <taxon>Escherichia</taxon>
    </lineage>
</organism>
<gene>
    <name evidence="1" type="ORF">NCTC13148_03123</name>
</gene>
<name>A0A377C1C4_ECOLX</name>
<dbReference type="Proteomes" id="UP000254255">
    <property type="component" value="Unassembled WGS sequence"/>
</dbReference>
<dbReference type="EMBL" id="UGET01000004">
    <property type="protein sequence ID" value="STL81954.1"/>
    <property type="molecule type" value="Genomic_DNA"/>
</dbReference>
<evidence type="ECO:0000313" key="1">
    <source>
        <dbReference type="EMBL" id="STL81954.1"/>
    </source>
</evidence>